<dbReference type="GO" id="GO:0031369">
    <property type="term" value="F:translation initiation factor binding"/>
    <property type="evidence" value="ECO:0007669"/>
    <property type="project" value="TreeGrafter"/>
</dbReference>
<name>A0A0C4E2M8_MAGP6</name>
<dbReference type="FunFam" id="2.40.50.140:FF:000043">
    <property type="entry name" value="DNA-directed RNA polymerase II subunit RPB7"/>
    <property type="match status" value="1"/>
</dbReference>
<gene>
    <name evidence="9" type="ORF">MAPG_06668</name>
</gene>
<dbReference type="GO" id="GO:0060213">
    <property type="term" value="P:positive regulation of nuclear-transcribed mRNA poly(A) tail shortening"/>
    <property type="evidence" value="ECO:0007669"/>
    <property type="project" value="TreeGrafter"/>
</dbReference>
<dbReference type="SUPFAM" id="SSF88798">
    <property type="entry name" value="N-terminal, heterodimerisation domain of RBP7 (RpoE)"/>
    <property type="match status" value="1"/>
</dbReference>
<evidence type="ECO:0000256" key="4">
    <source>
        <dbReference type="ARBA" id="ARBA00023163"/>
    </source>
</evidence>
<protein>
    <recommendedName>
        <fullName evidence="6">DNA-directed RNA polymerase subunit</fullName>
    </recommendedName>
</protein>
<dbReference type="CDD" id="cd04462">
    <property type="entry name" value="S1_RNAPII_Rpb7"/>
    <property type="match status" value="1"/>
</dbReference>
<comment type="function">
    <text evidence="6">DNA-dependent RNA polymerase which catalyzes the transcription of DNA into RNA using the four ribonucleoside triphosphates as substrates.</text>
</comment>
<dbReference type="GO" id="GO:0006367">
    <property type="term" value="P:transcription initiation at RNA polymerase II promoter"/>
    <property type="evidence" value="ECO:0007669"/>
    <property type="project" value="TreeGrafter"/>
</dbReference>
<dbReference type="OMA" id="TMRQPGL"/>
<dbReference type="Proteomes" id="UP000011715">
    <property type="component" value="Unassembled WGS sequence"/>
</dbReference>
<evidence type="ECO:0000313" key="11">
    <source>
        <dbReference type="Proteomes" id="UP000011715"/>
    </source>
</evidence>
<evidence type="ECO:0000256" key="1">
    <source>
        <dbReference type="ARBA" id="ARBA00004123"/>
    </source>
</evidence>
<keyword evidence="5 6" id="KW-0539">Nucleus</keyword>
<keyword evidence="4 6" id="KW-0804">Transcription</keyword>
<dbReference type="eggNOG" id="KOG3298">
    <property type="taxonomic scope" value="Eukaryota"/>
</dbReference>
<dbReference type="PANTHER" id="PTHR12709:SF4">
    <property type="entry name" value="DNA-DIRECTED RNA POLYMERASE II SUBUNIT RPB7"/>
    <property type="match status" value="1"/>
</dbReference>
<dbReference type="Pfam" id="PF00575">
    <property type="entry name" value="S1"/>
    <property type="match status" value="1"/>
</dbReference>
<keyword evidence="3 6" id="KW-0240">DNA-directed RNA polymerase</keyword>
<comment type="similarity">
    <text evidence="2">Belongs to the eukaryotic RPB7/RPC8 RNA polymerase subunit family.</text>
</comment>
<reference evidence="10" key="5">
    <citation type="submission" date="2015-06" db="UniProtKB">
        <authorList>
            <consortium name="EnsemblFungi"/>
        </authorList>
    </citation>
    <scope>IDENTIFICATION</scope>
    <source>
        <strain evidence="10">ATCC 64411</strain>
    </source>
</reference>
<organism evidence="10 11">
    <name type="scientific">Magnaporthiopsis poae (strain ATCC 64411 / 73-15)</name>
    <name type="common">Kentucky bluegrass fungus</name>
    <name type="synonym">Magnaporthe poae</name>
    <dbReference type="NCBI Taxonomy" id="644358"/>
    <lineage>
        <taxon>Eukaryota</taxon>
        <taxon>Fungi</taxon>
        <taxon>Dikarya</taxon>
        <taxon>Ascomycota</taxon>
        <taxon>Pezizomycotina</taxon>
        <taxon>Sordariomycetes</taxon>
        <taxon>Sordariomycetidae</taxon>
        <taxon>Magnaporthales</taxon>
        <taxon>Magnaporthaceae</taxon>
        <taxon>Magnaporthiopsis</taxon>
    </lineage>
</organism>
<reference evidence="10" key="4">
    <citation type="journal article" date="2015" name="G3 (Bethesda)">
        <title>Genome sequences of three phytopathogenic species of the Magnaporthaceae family of fungi.</title>
        <authorList>
            <person name="Okagaki L.H."/>
            <person name="Nunes C.C."/>
            <person name="Sailsbery J."/>
            <person name="Clay B."/>
            <person name="Brown D."/>
            <person name="John T."/>
            <person name="Oh Y."/>
            <person name="Young N."/>
            <person name="Fitzgerald M."/>
            <person name="Haas B.J."/>
            <person name="Zeng Q."/>
            <person name="Young S."/>
            <person name="Adiconis X."/>
            <person name="Fan L."/>
            <person name="Levin J.Z."/>
            <person name="Mitchell T.K."/>
            <person name="Okubara P.A."/>
            <person name="Farman M.L."/>
            <person name="Kohn L.M."/>
            <person name="Birren B."/>
            <person name="Ma L.-J."/>
            <person name="Dean R.A."/>
        </authorList>
    </citation>
    <scope>NUCLEOTIDE SEQUENCE</scope>
    <source>
        <strain evidence="10">ATCC 64411 / 73-15</strain>
    </source>
</reference>
<dbReference type="EMBL" id="ADBL01001612">
    <property type="status" value="NOT_ANNOTATED_CDS"/>
    <property type="molecule type" value="Genomic_DNA"/>
</dbReference>
<dbReference type="GO" id="GO:0045948">
    <property type="term" value="P:positive regulation of translational initiation"/>
    <property type="evidence" value="ECO:0007669"/>
    <property type="project" value="TreeGrafter"/>
</dbReference>
<dbReference type="GO" id="GO:0003727">
    <property type="term" value="F:single-stranded RNA binding"/>
    <property type="evidence" value="ECO:0007669"/>
    <property type="project" value="TreeGrafter"/>
</dbReference>
<evidence type="ECO:0000256" key="6">
    <source>
        <dbReference type="RuleBase" id="RU369086"/>
    </source>
</evidence>
<dbReference type="PANTHER" id="PTHR12709">
    <property type="entry name" value="DNA-DIRECTED RNA POLYMERASE II, III"/>
    <property type="match status" value="1"/>
</dbReference>
<dbReference type="VEuPathDB" id="FungiDB:MAPG_06668"/>
<dbReference type="Pfam" id="PF03876">
    <property type="entry name" value="SHS2_Rpb7-N"/>
    <property type="match status" value="1"/>
</dbReference>
<proteinExistence type="inferred from homology"/>
<dbReference type="EnsemblFungi" id="MAPG_06668T0">
    <property type="protein sequence ID" value="MAPG_06668T0"/>
    <property type="gene ID" value="MAPG_06668"/>
</dbReference>
<dbReference type="Gene3D" id="2.40.50.140">
    <property type="entry name" value="Nucleic acid-binding proteins"/>
    <property type="match status" value="1"/>
</dbReference>
<dbReference type="InterPro" id="IPR005576">
    <property type="entry name" value="Rpb7-like_N"/>
</dbReference>
<evidence type="ECO:0000256" key="5">
    <source>
        <dbReference type="ARBA" id="ARBA00023242"/>
    </source>
</evidence>
<reference evidence="9" key="3">
    <citation type="submission" date="2011-03" db="EMBL/GenBank/DDBJ databases">
        <title>Annotation of Magnaporthe poae ATCC 64411.</title>
        <authorList>
            <person name="Ma L.-J."/>
            <person name="Dead R."/>
            <person name="Young S.K."/>
            <person name="Zeng Q."/>
            <person name="Gargeya S."/>
            <person name="Fitzgerald M."/>
            <person name="Haas B."/>
            <person name="Abouelleil A."/>
            <person name="Alvarado L."/>
            <person name="Arachchi H.M."/>
            <person name="Berlin A."/>
            <person name="Brown A."/>
            <person name="Chapman S.B."/>
            <person name="Chen Z."/>
            <person name="Dunbar C."/>
            <person name="Freedman E."/>
            <person name="Gearin G."/>
            <person name="Gellesch M."/>
            <person name="Goldberg J."/>
            <person name="Griggs A."/>
            <person name="Gujja S."/>
            <person name="Heiman D."/>
            <person name="Howarth C."/>
            <person name="Larson L."/>
            <person name="Lui A."/>
            <person name="MacDonald P.J.P."/>
            <person name="Mehta T."/>
            <person name="Montmayeur A."/>
            <person name="Murphy C."/>
            <person name="Neiman D."/>
            <person name="Pearson M."/>
            <person name="Priest M."/>
            <person name="Roberts A."/>
            <person name="Saif S."/>
            <person name="Shea T."/>
            <person name="Shenoy N."/>
            <person name="Sisk P."/>
            <person name="Stolte C."/>
            <person name="Sykes S."/>
            <person name="Yandava C."/>
            <person name="Wortman J."/>
            <person name="Nusbaum C."/>
            <person name="Birren B."/>
        </authorList>
    </citation>
    <scope>NUCLEOTIDE SEQUENCE</scope>
    <source>
        <strain evidence="9">ATCC 64411</strain>
    </source>
</reference>
<dbReference type="CDD" id="cd04329">
    <property type="entry name" value="RNAP_II_Rpb7_N"/>
    <property type="match status" value="1"/>
</dbReference>
<dbReference type="AlphaFoldDB" id="A0A0C4E2M8"/>
<dbReference type="OrthoDB" id="1162399at2759"/>
<dbReference type="GO" id="GO:0000932">
    <property type="term" value="C:P-body"/>
    <property type="evidence" value="ECO:0007669"/>
    <property type="project" value="TreeGrafter"/>
</dbReference>
<evidence type="ECO:0000313" key="9">
    <source>
        <dbReference type="EMBL" id="KLU87674.1"/>
    </source>
</evidence>
<dbReference type="SUPFAM" id="SSF50249">
    <property type="entry name" value="Nucleic acid-binding proteins"/>
    <property type="match status" value="1"/>
</dbReference>
<sequence>MFFLYNLERRVTLHPSYFGKNMQELVTTRLLQDVEGSCQGNYYIISIMDTFDISPGKILPGNGLAEFTVGYRAVVWRPFKGETVDAIVDSVNPHGFFANAGPLRLFVSEHMIPHHVKYDPNASPPQFTDKEDYRVEPGTHVRVKIVGTRSEVTNMWAIGTVNEDFLGPLS</sequence>
<comment type="subcellular location">
    <subcellularLocation>
        <location evidence="1 6">Nucleus</location>
    </subcellularLocation>
</comment>
<keyword evidence="11" id="KW-1185">Reference proteome</keyword>
<feature type="domain" description="S1 motif" evidence="7">
    <location>
        <begin position="78"/>
        <end position="152"/>
    </location>
</feature>
<evidence type="ECO:0000259" key="8">
    <source>
        <dbReference type="Pfam" id="PF03876"/>
    </source>
</evidence>
<reference evidence="11" key="2">
    <citation type="submission" date="2010-05" db="EMBL/GenBank/DDBJ databases">
        <title>The genome sequence of Magnaporthe poae strain ATCC 64411.</title>
        <authorList>
            <person name="Ma L.-J."/>
            <person name="Dead R."/>
            <person name="Young S."/>
            <person name="Zeng Q."/>
            <person name="Koehrsen M."/>
            <person name="Alvarado L."/>
            <person name="Berlin A."/>
            <person name="Chapman S.B."/>
            <person name="Chen Z."/>
            <person name="Freedman E."/>
            <person name="Gellesch M."/>
            <person name="Goldberg J."/>
            <person name="Griggs A."/>
            <person name="Gujja S."/>
            <person name="Heilman E.R."/>
            <person name="Heiman D."/>
            <person name="Hepburn T."/>
            <person name="Howarth C."/>
            <person name="Jen D."/>
            <person name="Larson L."/>
            <person name="Mehta T."/>
            <person name="Neiman D."/>
            <person name="Pearson M."/>
            <person name="Roberts A."/>
            <person name="Saif S."/>
            <person name="Shea T."/>
            <person name="Shenoy N."/>
            <person name="Sisk P."/>
            <person name="Stolte C."/>
            <person name="Sykes S."/>
            <person name="Walk T."/>
            <person name="White J."/>
            <person name="Yandava C."/>
            <person name="Haas B."/>
            <person name="Nusbaum C."/>
            <person name="Birren B."/>
        </authorList>
    </citation>
    <scope>NUCLEOTIDE SEQUENCE [LARGE SCALE GENOMIC DNA]</scope>
    <source>
        <strain evidence="11">ATCC 64411 / 73-15</strain>
    </source>
</reference>
<dbReference type="FunFam" id="3.30.1490.120:FF:000001">
    <property type="entry name" value="DNA-directed RNA polymerase II subunit RPB7"/>
    <property type="match status" value="1"/>
</dbReference>
<dbReference type="InterPro" id="IPR003029">
    <property type="entry name" value="S1_domain"/>
</dbReference>
<dbReference type="InterPro" id="IPR012340">
    <property type="entry name" value="NA-bd_OB-fold"/>
</dbReference>
<evidence type="ECO:0000313" key="10">
    <source>
        <dbReference type="EnsemblFungi" id="MAPG_06668T0"/>
    </source>
</evidence>
<evidence type="ECO:0000259" key="7">
    <source>
        <dbReference type="Pfam" id="PF00575"/>
    </source>
</evidence>
<dbReference type="Gene3D" id="3.30.1490.120">
    <property type="entry name" value="RNA polymerase Rpb7-like, N-terminal domain"/>
    <property type="match status" value="1"/>
</dbReference>
<accession>A0A0C4E2M8</accession>
<dbReference type="InterPro" id="IPR045113">
    <property type="entry name" value="Rpb7-like"/>
</dbReference>
<dbReference type="GO" id="GO:0003697">
    <property type="term" value="F:single-stranded DNA binding"/>
    <property type="evidence" value="ECO:0007669"/>
    <property type="project" value="TreeGrafter"/>
</dbReference>
<feature type="domain" description="RNA polymerase Rpb7-like N-terminal" evidence="8">
    <location>
        <begin position="8"/>
        <end position="63"/>
    </location>
</feature>
<reference evidence="9" key="1">
    <citation type="submission" date="2010-05" db="EMBL/GenBank/DDBJ databases">
        <title>The Genome Sequence of Magnaporthe poae strain ATCC 64411.</title>
        <authorList>
            <consortium name="The Broad Institute Genome Sequencing Platform"/>
            <consortium name="Broad Institute Genome Sequencing Center for Infectious Disease"/>
            <person name="Ma L.-J."/>
            <person name="Dead R."/>
            <person name="Young S."/>
            <person name="Zeng Q."/>
            <person name="Koehrsen M."/>
            <person name="Alvarado L."/>
            <person name="Berlin A."/>
            <person name="Chapman S.B."/>
            <person name="Chen Z."/>
            <person name="Freedman E."/>
            <person name="Gellesch M."/>
            <person name="Goldberg J."/>
            <person name="Griggs A."/>
            <person name="Gujja S."/>
            <person name="Heilman E.R."/>
            <person name="Heiman D."/>
            <person name="Hepburn T."/>
            <person name="Howarth C."/>
            <person name="Jen D."/>
            <person name="Larson L."/>
            <person name="Mehta T."/>
            <person name="Neiman D."/>
            <person name="Pearson M."/>
            <person name="Roberts A."/>
            <person name="Saif S."/>
            <person name="Shea T."/>
            <person name="Shenoy N."/>
            <person name="Sisk P."/>
            <person name="Stolte C."/>
            <person name="Sykes S."/>
            <person name="Walk T."/>
            <person name="White J."/>
            <person name="Yandava C."/>
            <person name="Haas B."/>
            <person name="Nusbaum C."/>
            <person name="Birren B."/>
        </authorList>
    </citation>
    <scope>NUCLEOTIDE SEQUENCE</scope>
    <source>
        <strain evidence="9">ATCC 64411</strain>
    </source>
</reference>
<evidence type="ECO:0000256" key="3">
    <source>
        <dbReference type="ARBA" id="ARBA00022478"/>
    </source>
</evidence>
<dbReference type="InterPro" id="IPR036898">
    <property type="entry name" value="RNA_pol_Rpb7-like_N_sf"/>
</dbReference>
<dbReference type="EMBL" id="GL876970">
    <property type="protein sequence ID" value="KLU87674.1"/>
    <property type="molecule type" value="Genomic_DNA"/>
</dbReference>
<dbReference type="STRING" id="644358.A0A0C4E2M8"/>
<dbReference type="GO" id="GO:0005665">
    <property type="term" value="C:RNA polymerase II, core complex"/>
    <property type="evidence" value="ECO:0007669"/>
    <property type="project" value="TreeGrafter"/>
</dbReference>
<evidence type="ECO:0000256" key="2">
    <source>
        <dbReference type="ARBA" id="ARBA00009307"/>
    </source>
</evidence>